<comment type="domain">
    <text evidence="8">Contains a pseudokinase domain. The protein kinase domain is predicted to be catalytically inactive because some of the residues important for catalytic activity are substituted and it lacks the equivalent of the binding site for a peptide substrate. However, it has retained an ATP-binding site and ATP-binding is required for mRNA degradation, stimulating the activity of the PAN2 nuclease in vitro. The nucleotide-binding site is juxtaposed to the RNase active site of PAN2 in the complex and may actually bind nucleosides of a poly(A) RNA rather than ATP, feeding the poly(A)-tail to the active site of the deadenylase and thus increasing the efficiency with which this distributive enzyme degrades oligo(A) RNAs.</text>
</comment>
<dbReference type="GO" id="GO:0008143">
    <property type="term" value="F:poly(A) binding"/>
    <property type="evidence" value="ECO:0007669"/>
    <property type="project" value="TreeGrafter"/>
</dbReference>
<evidence type="ECO:0000256" key="9">
    <source>
        <dbReference type="PROSITE-ProRule" id="PRU00723"/>
    </source>
</evidence>
<dbReference type="FunFam" id="1.10.287.3700:FF:000001">
    <property type="entry name" value="PAN2-PAN3 deadenylation complex subunit PAN3"/>
    <property type="match status" value="1"/>
</dbReference>
<feature type="binding site" evidence="8">
    <location>
        <begin position="417"/>
        <end position="418"/>
    </location>
    <ligand>
        <name>ATP</name>
        <dbReference type="ChEBI" id="CHEBI:30616"/>
    </ligand>
</feature>
<sequence>MAGAPDLRRQVGSPRPKGRADKDTLCRNILIYGKCRYENSGCNFNHDHPANNNNIHNHNHAGSSSDMSKKALNGESPSFTPSNIMGQPGSKKSTLPSQAASAAIFTPRGGGTATPAPSEPERLFNPAAIKEFTPQNSYDMSSSNSAAVAAAVTPDPSIQPFDPFQTPVPPAQFNPYANDHPNMAGASAAAAYYQGQGAYATPLPPPPYHLYANIGPYREDLLPYQRQTRDFFMADDFREDLQKKAHASLQVIPSTIQLENYHSLVPLDKLDTPQRKNTSIFGWTSWLFKAFSTKTGRVYCLRRIQDFRLGDREATQAIETIKKWKQIHNGNVVFVHDAFTTSAFGDRSLVFAQDYFPLAQTLVELHLTQPQKDHRYRGPTTIPKIAEPVIWAYVVQIANALKAIHSRDLAARCLDPSKIIVTDKNRIRLTACAILDVVQYQAHRSVKELQQDDFVQLGRLIICLANTKLPSQITDLEAEIATVARRYQSGPKGESTLRDVVQWLLTTPGVKTAEQLITGMPHQVVECFDKNLQYTDTLMSELFRELENGRLVRLLMKLGTINERQDHDNDPSWSENGERYTLKLFRDYVFHRVDEHGRPTFDVGHMLTCLNKLDAGSAERIRLTSRNNDTDFIITYAELKKQVNGAFAELMKHNRRP</sequence>
<comment type="similarity">
    <text evidence="8">Belongs to the protein kinase superfamily. PAN3 family.</text>
</comment>
<feature type="coiled-coil region" evidence="8">
    <location>
        <begin position="522"/>
        <end position="560"/>
    </location>
</feature>
<dbReference type="PANTHER" id="PTHR12272:SF11">
    <property type="entry name" value="PAN2-PAN3 DEADENYLATION COMPLEX SUBUNIT PAN3"/>
    <property type="match status" value="1"/>
</dbReference>
<feature type="region of interest" description="Disordered" evidence="10">
    <location>
        <begin position="1"/>
        <end position="21"/>
    </location>
</feature>
<comment type="caution">
    <text evidence="8">Lacks conserved residue(s) required for the propagation of feature annotation.</text>
</comment>
<dbReference type="InterPro" id="IPR011009">
    <property type="entry name" value="Kinase-like_dom_sf"/>
</dbReference>
<evidence type="ECO:0000256" key="4">
    <source>
        <dbReference type="ARBA" id="ARBA00022741"/>
    </source>
</evidence>
<dbReference type="SUPFAM" id="SSF56112">
    <property type="entry name" value="Protein kinase-like (PK-like)"/>
    <property type="match status" value="1"/>
</dbReference>
<keyword evidence="7 8" id="KW-0175">Coiled coil</keyword>
<dbReference type="GO" id="GO:0000289">
    <property type="term" value="P:nuclear-transcribed mRNA poly(A) tail shortening"/>
    <property type="evidence" value="ECO:0007669"/>
    <property type="project" value="UniProtKB-UniRule"/>
</dbReference>
<evidence type="ECO:0000256" key="1">
    <source>
        <dbReference type="ARBA" id="ARBA00004496"/>
    </source>
</evidence>
<evidence type="ECO:0000256" key="8">
    <source>
        <dbReference type="HAMAP-Rule" id="MF_03181"/>
    </source>
</evidence>
<dbReference type="GO" id="GO:0006397">
    <property type="term" value="P:mRNA processing"/>
    <property type="evidence" value="ECO:0007669"/>
    <property type="project" value="UniProtKB-KW"/>
</dbReference>
<dbReference type="GO" id="GO:0031251">
    <property type="term" value="C:PAN complex"/>
    <property type="evidence" value="ECO:0007669"/>
    <property type="project" value="UniProtKB-UniRule"/>
</dbReference>
<dbReference type="Gene3D" id="1.20.5.5160">
    <property type="match status" value="1"/>
</dbReference>
<protein>
    <recommendedName>
        <fullName evidence="8">PAN2-PAN3 deadenylation complex subunit PAN3</fullName>
    </recommendedName>
    <alternativeName>
        <fullName evidence="8">PAB1P-dependent poly(A)-specific ribonuclease</fullName>
    </alternativeName>
    <alternativeName>
        <fullName evidence="8">Poly(A)-nuclease deadenylation complex subunit 3</fullName>
        <shortName evidence="8">PAN deadenylation complex subunit 3</shortName>
    </alternativeName>
</protein>
<evidence type="ECO:0000256" key="7">
    <source>
        <dbReference type="ARBA" id="ARBA00023054"/>
    </source>
</evidence>
<comment type="subcellular location">
    <subcellularLocation>
        <location evidence="1 8">Cytoplasm</location>
    </subcellularLocation>
</comment>
<dbReference type="Gene3D" id="1.10.510.10">
    <property type="entry name" value="Transferase(Phosphotransferase) domain 1"/>
    <property type="match status" value="1"/>
</dbReference>
<dbReference type="GO" id="GO:0008270">
    <property type="term" value="F:zinc ion binding"/>
    <property type="evidence" value="ECO:0007669"/>
    <property type="project" value="UniProtKB-KW"/>
</dbReference>
<keyword evidence="6 8" id="KW-0067">ATP-binding</keyword>
<dbReference type="InterPro" id="IPR000571">
    <property type="entry name" value="Znf_CCCH"/>
</dbReference>
<proteinExistence type="inferred from homology"/>
<keyword evidence="3 8" id="KW-0507">mRNA processing</keyword>
<keyword evidence="9" id="KW-0479">Metal-binding</keyword>
<evidence type="ECO:0000256" key="5">
    <source>
        <dbReference type="ARBA" id="ARBA00022771"/>
    </source>
</evidence>
<dbReference type="EMBL" id="KZ678443">
    <property type="protein sequence ID" value="PSR84458.1"/>
    <property type="molecule type" value="Genomic_DNA"/>
</dbReference>
<dbReference type="GO" id="GO:0000932">
    <property type="term" value="C:P-body"/>
    <property type="evidence" value="ECO:0007669"/>
    <property type="project" value="TreeGrafter"/>
</dbReference>
<feature type="binding site" evidence="8">
    <location>
        <begin position="354"/>
        <end position="361"/>
    </location>
    <ligand>
        <name>ATP</name>
        <dbReference type="ChEBI" id="CHEBI:30616"/>
    </ligand>
</feature>
<dbReference type="AlphaFoldDB" id="A0A2T3A7U1"/>
<evidence type="ECO:0000259" key="11">
    <source>
        <dbReference type="PROSITE" id="PS50103"/>
    </source>
</evidence>
<evidence type="ECO:0000313" key="12">
    <source>
        <dbReference type="EMBL" id="PSR84458.1"/>
    </source>
</evidence>
<dbReference type="InParanoid" id="A0A2T3A7U1"/>
<keyword evidence="9" id="KW-0862">Zinc</keyword>
<evidence type="ECO:0000313" key="13">
    <source>
        <dbReference type="Proteomes" id="UP000241462"/>
    </source>
</evidence>
<reference evidence="12 13" key="1">
    <citation type="journal article" date="2018" name="Mycol. Prog.">
        <title>Coniella lustricola, a new species from submerged detritus.</title>
        <authorList>
            <person name="Raudabaugh D.B."/>
            <person name="Iturriaga T."/>
            <person name="Carver A."/>
            <person name="Mondo S."/>
            <person name="Pangilinan J."/>
            <person name="Lipzen A."/>
            <person name="He G."/>
            <person name="Amirebrahimi M."/>
            <person name="Grigoriev I.V."/>
            <person name="Miller A.N."/>
        </authorList>
    </citation>
    <scope>NUCLEOTIDE SEQUENCE [LARGE SCALE GENOMIC DNA]</scope>
    <source>
        <strain evidence="12 13">B22-T-1</strain>
    </source>
</reference>
<evidence type="ECO:0000256" key="2">
    <source>
        <dbReference type="ARBA" id="ARBA00022490"/>
    </source>
</evidence>
<evidence type="ECO:0000256" key="6">
    <source>
        <dbReference type="ARBA" id="ARBA00022840"/>
    </source>
</evidence>
<dbReference type="InterPro" id="IPR041332">
    <property type="entry name" value="Pan3_CK"/>
</dbReference>
<dbReference type="Gene3D" id="1.10.287.3700">
    <property type="match status" value="1"/>
</dbReference>
<keyword evidence="13" id="KW-1185">Reference proteome</keyword>
<feature type="zinc finger region" description="C3H1-type" evidence="9">
    <location>
        <begin position="20"/>
        <end position="49"/>
    </location>
</feature>
<feature type="domain" description="C3H1-type" evidence="11">
    <location>
        <begin position="20"/>
        <end position="49"/>
    </location>
</feature>
<gene>
    <name evidence="8" type="primary">PAN3</name>
    <name evidence="12" type="ORF">BD289DRAFT_261889</name>
</gene>
<dbReference type="Gene3D" id="6.10.250.3160">
    <property type="match status" value="1"/>
</dbReference>
<comment type="domain">
    <text evidence="8">The pseudokinase domain, the coiled-coil (CC), and C-terminal knob domain (CK) form a structural unit (PKC) that forms an extensive high-affinity interaction surface for PAN2.</text>
</comment>
<feature type="region of interest" description="Knob domain" evidence="8">
    <location>
        <begin position="561"/>
        <end position="657"/>
    </location>
</feature>
<evidence type="ECO:0000256" key="3">
    <source>
        <dbReference type="ARBA" id="ARBA00022664"/>
    </source>
</evidence>
<feature type="compositionally biased region" description="Polar residues" evidence="10">
    <location>
        <begin position="75"/>
        <end position="100"/>
    </location>
</feature>
<feature type="binding site" evidence="8">
    <location>
        <position position="302"/>
    </location>
    <ligand>
        <name>ATP</name>
        <dbReference type="ChEBI" id="CHEBI:30616"/>
    </ligand>
</feature>
<dbReference type="Pfam" id="PF25586">
    <property type="entry name" value="zf-CCCH_PAN3"/>
    <property type="match status" value="1"/>
</dbReference>
<name>A0A2T3A7U1_9PEZI</name>
<keyword evidence="4 8" id="KW-0547">Nucleotide-binding</keyword>
<organism evidence="12 13">
    <name type="scientific">Coniella lustricola</name>
    <dbReference type="NCBI Taxonomy" id="2025994"/>
    <lineage>
        <taxon>Eukaryota</taxon>
        <taxon>Fungi</taxon>
        <taxon>Dikarya</taxon>
        <taxon>Ascomycota</taxon>
        <taxon>Pezizomycotina</taxon>
        <taxon>Sordariomycetes</taxon>
        <taxon>Sordariomycetidae</taxon>
        <taxon>Diaporthales</taxon>
        <taxon>Schizoparmaceae</taxon>
        <taxon>Coniella</taxon>
    </lineage>
</organism>
<dbReference type="PROSITE" id="PS50103">
    <property type="entry name" value="ZF_C3H1"/>
    <property type="match status" value="1"/>
</dbReference>
<evidence type="ECO:0000256" key="10">
    <source>
        <dbReference type="SAM" id="MobiDB-lite"/>
    </source>
</evidence>
<dbReference type="STRING" id="2025994.A0A2T3A7U1"/>
<comment type="domain">
    <text evidence="8">The N-terminal zinc finger binds to poly(A) RNA.</text>
</comment>
<dbReference type="FunCoup" id="A0A2T3A7U1">
    <property type="interactions" value="610"/>
</dbReference>
<accession>A0A2T3A7U1</accession>
<dbReference type="PANTHER" id="PTHR12272">
    <property type="entry name" value="DEADENYLATION COMPLEX SUBUNIT PAN3"/>
    <property type="match status" value="1"/>
</dbReference>
<keyword evidence="5 9" id="KW-0863">Zinc-finger</keyword>
<dbReference type="GO" id="GO:0005524">
    <property type="term" value="F:ATP binding"/>
    <property type="evidence" value="ECO:0007669"/>
    <property type="project" value="UniProtKB-UniRule"/>
</dbReference>
<dbReference type="HAMAP" id="MF_03181">
    <property type="entry name" value="PAN3"/>
    <property type="match status" value="1"/>
</dbReference>
<comment type="function">
    <text evidence="8">Regulatory subunit of the poly(A)-nuclease (PAN) deadenylation complex, one of two cytoplasmic mRNA deadenylases involved in mRNA turnover. PAN specifically shortens poly(A) tails of RNA and the activity is stimulated by poly(A)-binding protein PAB1. PAN deadenylation is followed by rapid degradation of the shortened mRNA tails by the CCR4-NOT complex. Deadenylated mRNAs are then degraded by two alternative mechanisms, namely exosome-mediated 3'-5' exonucleolytic degradation, or deadenlyation-dependent mRNA decaping and subsequent 5'-3' exonucleolytic degradation by XRN1. May also be involved in post-transcriptional maturation of mRNA poly(A) tails. PAN3 acts as a positive regulator for PAN activity, recruiting the catalytic subunit PAN2 to mRNA via its interaction with RNA and with PAB1.</text>
</comment>
<feature type="region of interest" description="Disordered" evidence="10">
    <location>
        <begin position="53"/>
        <end position="100"/>
    </location>
</feature>
<keyword evidence="2 8" id="KW-0963">Cytoplasm</keyword>
<dbReference type="Pfam" id="PF18101">
    <property type="entry name" value="Pan3_CK"/>
    <property type="match status" value="1"/>
</dbReference>
<dbReference type="OrthoDB" id="204958at2759"/>
<dbReference type="InterPro" id="IPR030844">
    <property type="entry name" value="PAN3"/>
</dbReference>
<comment type="subunit">
    <text evidence="8">Homodimer. Forms a heterotrimer with a catalytic subunit PAN2 to form the poly(A)-nuclease (PAN) deadenylation complex. Interacts (via PAM-2 motif) with poly(A)-binding protein PAB1 (via PABC domain), conferring substrate specificity of the enzyme complex.</text>
</comment>
<dbReference type="Proteomes" id="UP000241462">
    <property type="component" value="Unassembled WGS sequence"/>
</dbReference>